<dbReference type="GO" id="GO:0030687">
    <property type="term" value="C:preribosome, large subunit precursor"/>
    <property type="evidence" value="ECO:0007669"/>
    <property type="project" value="TreeGrafter"/>
</dbReference>
<evidence type="ECO:0000259" key="5">
    <source>
        <dbReference type="Pfam" id="PF01728"/>
    </source>
</evidence>
<dbReference type="GO" id="GO:0000466">
    <property type="term" value="P:maturation of 5.8S rRNA from tricistronic rRNA transcript (SSU-rRNA, 5.8S rRNA, LSU-rRNA)"/>
    <property type="evidence" value="ECO:0007669"/>
    <property type="project" value="TreeGrafter"/>
</dbReference>
<feature type="compositionally biased region" description="Basic residues" evidence="4">
    <location>
        <begin position="447"/>
        <end position="468"/>
    </location>
</feature>
<dbReference type="InterPro" id="IPR029063">
    <property type="entry name" value="SAM-dependent_MTases_sf"/>
</dbReference>
<dbReference type="AlphaFoldDB" id="A0A8R7R2P0"/>
<evidence type="ECO:0000313" key="7">
    <source>
        <dbReference type="Proteomes" id="UP000015106"/>
    </source>
</evidence>
<organism evidence="6 7">
    <name type="scientific">Triticum urartu</name>
    <name type="common">Red wild einkorn</name>
    <name type="synonym">Crithodium urartu</name>
    <dbReference type="NCBI Taxonomy" id="4572"/>
    <lineage>
        <taxon>Eukaryota</taxon>
        <taxon>Viridiplantae</taxon>
        <taxon>Streptophyta</taxon>
        <taxon>Embryophyta</taxon>
        <taxon>Tracheophyta</taxon>
        <taxon>Spermatophyta</taxon>
        <taxon>Magnoliopsida</taxon>
        <taxon>Liliopsida</taxon>
        <taxon>Poales</taxon>
        <taxon>Poaceae</taxon>
        <taxon>BOP clade</taxon>
        <taxon>Pooideae</taxon>
        <taxon>Triticodae</taxon>
        <taxon>Triticeae</taxon>
        <taxon>Triticinae</taxon>
        <taxon>Triticum</taxon>
    </lineage>
</organism>
<dbReference type="Pfam" id="PF01728">
    <property type="entry name" value="FtsJ"/>
    <property type="match status" value="1"/>
</dbReference>
<dbReference type="EnsemblPlants" id="TuG1812G0700004684.01.T01">
    <property type="protein sequence ID" value="TuG1812G0700004684.01.T01"/>
    <property type="gene ID" value="TuG1812G0700004684.01"/>
</dbReference>
<sequence length="476" mass="52216">MPMDAGNNGKQRPQDKFDLLAKEQGYRSRAAFKLLQLDTLFRFLPTARAVLDLCAAPGGWVQVAVSRAAPGAFVVGVDLVPIRPIRGALSLKEDITASARCGAAVRRLMDSRGVASFEVVLHDGVGRKKKGGNRSVCGGTSASAAQEATATQSALVMDAVRLATMFLAPNGTFITKFFRCQDYKAIMFCLKQLFERVHLSRPVASRSTPAEIYVICLRYKAPANIQPELLDLKHLHLLSVDAEKSKRWRMRVRKALSSCSQVTPRTDGTATDNKGREGDQVLHEVEDLKNVFDRKRMRVKCQSRPHARGKAHEASGMQIDAAEDGYGDPDLFPTCAIEGGKELRAVESPLLDSEEDIRNSENEETQAYEDSGEEMDYNQEQQRYGAQIKGTLDEAHVPFVTKKCGEVRRPSKRAKQTNPYDNTEMKDNRSSGSAQGRRVGSGGSKGGKGKKGAGGRKGGMRRKARQKAGKAEELET</sequence>
<reference evidence="6" key="2">
    <citation type="submission" date="2018-03" db="EMBL/GenBank/DDBJ databases">
        <title>The Triticum urartu genome reveals the dynamic nature of wheat genome evolution.</title>
        <authorList>
            <person name="Ling H."/>
            <person name="Ma B."/>
            <person name="Shi X."/>
            <person name="Liu H."/>
            <person name="Dong L."/>
            <person name="Sun H."/>
            <person name="Cao Y."/>
            <person name="Gao Q."/>
            <person name="Zheng S."/>
            <person name="Li Y."/>
            <person name="Yu Y."/>
            <person name="Du H."/>
            <person name="Qi M."/>
            <person name="Li Y."/>
            <person name="Yu H."/>
            <person name="Cui Y."/>
            <person name="Wang N."/>
            <person name="Chen C."/>
            <person name="Wu H."/>
            <person name="Zhao Y."/>
            <person name="Zhang J."/>
            <person name="Li Y."/>
            <person name="Zhou W."/>
            <person name="Zhang B."/>
            <person name="Hu W."/>
            <person name="Eijk M."/>
            <person name="Tang J."/>
            <person name="Witsenboer H."/>
            <person name="Zhao S."/>
            <person name="Li Z."/>
            <person name="Zhang A."/>
            <person name="Wang D."/>
            <person name="Liang C."/>
        </authorList>
    </citation>
    <scope>NUCLEOTIDE SEQUENCE [LARGE SCALE GENOMIC DNA]</scope>
    <source>
        <strain evidence="6">cv. G1812</strain>
    </source>
</reference>
<dbReference type="InterPro" id="IPR050082">
    <property type="entry name" value="RNA_methyltr_RlmE"/>
</dbReference>
<dbReference type="InterPro" id="IPR002877">
    <property type="entry name" value="RNA_MeTrfase_FtsJ_dom"/>
</dbReference>
<evidence type="ECO:0000256" key="3">
    <source>
        <dbReference type="ARBA" id="ARBA00022691"/>
    </source>
</evidence>
<reference evidence="7" key="1">
    <citation type="journal article" date="2013" name="Nature">
        <title>Draft genome of the wheat A-genome progenitor Triticum urartu.</title>
        <authorList>
            <person name="Ling H.Q."/>
            <person name="Zhao S."/>
            <person name="Liu D."/>
            <person name="Wang J."/>
            <person name="Sun H."/>
            <person name="Zhang C."/>
            <person name="Fan H."/>
            <person name="Li D."/>
            <person name="Dong L."/>
            <person name="Tao Y."/>
            <person name="Gao C."/>
            <person name="Wu H."/>
            <person name="Li Y."/>
            <person name="Cui Y."/>
            <person name="Guo X."/>
            <person name="Zheng S."/>
            <person name="Wang B."/>
            <person name="Yu K."/>
            <person name="Liang Q."/>
            <person name="Yang W."/>
            <person name="Lou X."/>
            <person name="Chen J."/>
            <person name="Feng M."/>
            <person name="Jian J."/>
            <person name="Zhang X."/>
            <person name="Luo G."/>
            <person name="Jiang Y."/>
            <person name="Liu J."/>
            <person name="Wang Z."/>
            <person name="Sha Y."/>
            <person name="Zhang B."/>
            <person name="Wu H."/>
            <person name="Tang D."/>
            <person name="Shen Q."/>
            <person name="Xue P."/>
            <person name="Zou S."/>
            <person name="Wang X."/>
            <person name="Liu X."/>
            <person name="Wang F."/>
            <person name="Yang Y."/>
            <person name="An X."/>
            <person name="Dong Z."/>
            <person name="Zhang K."/>
            <person name="Zhang X."/>
            <person name="Luo M.C."/>
            <person name="Dvorak J."/>
            <person name="Tong Y."/>
            <person name="Wang J."/>
            <person name="Yang H."/>
            <person name="Li Z."/>
            <person name="Wang D."/>
            <person name="Zhang A."/>
            <person name="Wang J."/>
        </authorList>
    </citation>
    <scope>NUCLEOTIDE SEQUENCE</scope>
    <source>
        <strain evidence="7">cv. G1812</strain>
    </source>
</reference>
<keyword evidence="1" id="KW-0489">Methyltransferase</keyword>
<dbReference type="GO" id="GO:0000463">
    <property type="term" value="P:maturation of LSU-rRNA from tricistronic rRNA transcript (SSU-rRNA, 5.8S rRNA, LSU-rRNA)"/>
    <property type="evidence" value="ECO:0007669"/>
    <property type="project" value="TreeGrafter"/>
</dbReference>
<dbReference type="PANTHER" id="PTHR10920">
    <property type="entry name" value="RIBOSOMAL RNA METHYLTRANSFERASE"/>
    <property type="match status" value="1"/>
</dbReference>
<dbReference type="Gene3D" id="3.40.50.150">
    <property type="entry name" value="Vaccinia Virus protein VP39"/>
    <property type="match status" value="1"/>
</dbReference>
<keyword evidence="7" id="KW-1185">Reference proteome</keyword>
<feature type="region of interest" description="Disordered" evidence="4">
    <location>
        <begin position="349"/>
        <end position="476"/>
    </location>
</feature>
<keyword evidence="3" id="KW-0949">S-adenosyl-L-methionine</keyword>
<keyword evidence="2" id="KW-0808">Transferase</keyword>
<dbReference type="SUPFAM" id="SSF53335">
    <property type="entry name" value="S-adenosyl-L-methionine-dependent methyltransferases"/>
    <property type="match status" value="1"/>
</dbReference>
<evidence type="ECO:0000256" key="1">
    <source>
        <dbReference type="ARBA" id="ARBA00022603"/>
    </source>
</evidence>
<protein>
    <recommendedName>
        <fullName evidence="5">Ribosomal RNA methyltransferase FtsJ domain-containing protein</fullName>
    </recommendedName>
</protein>
<dbReference type="HAMAP" id="MF_01547">
    <property type="entry name" value="RNA_methyltr_E"/>
    <property type="match status" value="1"/>
</dbReference>
<evidence type="ECO:0000313" key="6">
    <source>
        <dbReference type="EnsemblPlants" id="TuG1812G0700004684.01.T01"/>
    </source>
</evidence>
<dbReference type="PANTHER" id="PTHR10920:SF30">
    <property type="entry name" value="RIBOSOMAL RNA METHYLTRANSFERASE FTSJ DOMAIN-CONTAINING PROTEIN"/>
    <property type="match status" value="1"/>
</dbReference>
<name>A0A8R7R2P0_TRIUA</name>
<proteinExistence type="inferred from homology"/>
<evidence type="ECO:0000256" key="2">
    <source>
        <dbReference type="ARBA" id="ARBA00022679"/>
    </source>
</evidence>
<gene>
    <name evidence="6" type="primary">LOC125523548</name>
</gene>
<dbReference type="GO" id="GO:0016435">
    <property type="term" value="F:rRNA (guanine) methyltransferase activity"/>
    <property type="evidence" value="ECO:0007669"/>
    <property type="project" value="TreeGrafter"/>
</dbReference>
<dbReference type="Gramene" id="TuG1812G0700004684.01.T01">
    <property type="protein sequence ID" value="TuG1812G0700004684.01.T01"/>
    <property type="gene ID" value="TuG1812G0700004684.01"/>
</dbReference>
<dbReference type="InterPro" id="IPR015507">
    <property type="entry name" value="rRNA-MeTfrase_E"/>
</dbReference>
<dbReference type="Proteomes" id="UP000015106">
    <property type="component" value="Chromosome 7"/>
</dbReference>
<evidence type="ECO:0000256" key="4">
    <source>
        <dbReference type="SAM" id="MobiDB-lite"/>
    </source>
</evidence>
<feature type="compositionally biased region" description="Acidic residues" evidence="4">
    <location>
        <begin position="362"/>
        <end position="377"/>
    </location>
</feature>
<dbReference type="GO" id="GO:0005730">
    <property type="term" value="C:nucleolus"/>
    <property type="evidence" value="ECO:0007669"/>
    <property type="project" value="TreeGrafter"/>
</dbReference>
<accession>A0A8R7R2P0</accession>
<feature type="domain" description="Ribosomal RNA methyltransferase FtsJ" evidence="5">
    <location>
        <begin position="26"/>
        <end position="219"/>
    </location>
</feature>
<reference evidence="6" key="3">
    <citation type="submission" date="2022-06" db="UniProtKB">
        <authorList>
            <consortium name="EnsemblPlants"/>
        </authorList>
    </citation>
    <scope>IDENTIFICATION</scope>
</reference>
<dbReference type="GO" id="GO:0008650">
    <property type="term" value="F:rRNA (uridine-2'-O-)-methyltransferase activity"/>
    <property type="evidence" value="ECO:0007669"/>
    <property type="project" value="TreeGrafter"/>
</dbReference>